<protein>
    <submittedName>
        <fullName evidence="1">Uncharacterized protein</fullName>
    </submittedName>
</protein>
<organism evidence="1 2">
    <name type="scientific">Pistacia integerrima</name>
    <dbReference type="NCBI Taxonomy" id="434235"/>
    <lineage>
        <taxon>Eukaryota</taxon>
        <taxon>Viridiplantae</taxon>
        <taxon>Streptophyta</taxon>
        <taxon>Embryophyta</taxon>
        <taxon>Tracheophyta</taxon>
        <taxon>Spermatophyta</taxon>
        <taxon>Magnoliopsida</taxon>
        <taxon>eudicotyledons</taxon>
        <taxon>Gunneridae</taxon>
        <taxon>Pentapetalae</taxon>
        <taxon>rosids</taxon>
        <taxon>malvids</taxon>
        <taxon>Sapindales</taxon>
        <taxon>Anacardiaceae</taxon>
        <taxon>Pistacia</taxon>
    </lineage>
</organism>
<name>A0ACC0X9Q8_9ROSI</name>
<accession>A0ACC0X9Q8</accession>
<keyword evidence="2" id="KW-1185">Reference proteome</keyword>
<proteinExistence type="predicted"/>
<dbReference type="EMBL" id="CM047748">
    <property type="protein sequence ID" value="KAJ0014004.1"/>
    <property type="molecule type" value="Genomic_DNA"/>
</dbReference>
<dbReference type="Proteomes" id="UP001163603">
    <property type="component" value="Chromosome 13"/>
</dbReference>
<gene>
    <name evidence="1" type="ORF">Pint_20881</name>
</gene>
<reference evidence="2" key="1">
    <citation type="journal article" date="2023" name="G3 (Bethesda)">
        <title>Genome assembly and association tests identify interacting loci associated with vigor, precocity, and sex in interspecific pistachio rootstocks.</title>
        <authorList>
            <person name="Palmer W."/>
            <person name="Jacygrad E."/>
            <person name="Sagayaradj S."/>
            <person name="Cavanaugh K."/>
            <person name="Han R."/>
            <person name="Bertier L."/>
            <person name="Beede B."/>
            <person name="Kafkas S."/>
            <person name="Golino D."/>
            <person name="Preece J."/>
            <person name="Michelmore R."/>
        </authorList>
    </citation>
    <scope>NUCLEOTIDE SEQUENCE [LARGE SCALE GENOMIC DNA]</scope>
</reference>
<evidence type="ECO:0000313" key="2">
    <source>
        <dbReference type="Proteomes" id="UP001163603"/>
    </source>
</evidence>
<comment type="caution">
    <text evidence="1">The sequence shown here is derived from an EMBL/GenBank/DDBJ whole genome shotgun (WGS) entry which is preliminary data.</text>
</comment>
<evidence type="ECO:0000313" key="1">
    <source>
        <dbReference type="EMBL" id="KAJ0014004.1"/>
    </source>
</evidence>
<sequence>MWHLADVAVMFRLLRQTLLQQLTTTLCQSSVKECCHLICVHGVSQSQQATQRTTLVLLRQSFNSYHSIGKLNLNYQARVESLNKPDLVSLDEFYRNELLDTNSTALSTTSSTIATTTSATITHNLFHYLWTFYPLLKVNPFAKLTTDISLLAPPLGRMSFLASPVLTPSPRCRTLSN</sequence>